<dbReference type="EMBL" id="CM037158">
    <property type="protein sequence ID" value="KAH7852486.1"/>
    <property type="molecule type" value="Genomic_DNA"/>
</dbReference>
<evidence type="ECO:0000313" key="2">
    <source>
        <dbReference type="Proteomes" id="UP000828048"/>
    </source>
</evidence>
<proteinExistence type="predicted"/>
<dbReference type="Proteomes" id="UP000828048">
    <property type="component" value="Chromosome 8"/>
</dbReference>
<organism evidence="1 2">
    <name type="scientific">Vaccinium darrowii</name>
    <dbReference type="NCBI Taxonomy" id="229202"/>
    <lineage>
        <taxon>Eukaryota</taxon>
        <taxon>Viridiplantae</taxon>
        <taxon>Streptophyta</taxon>
        <taxon>Embryophyta</taxon>
        <taxon>Tracheophyta</taxon>
        <taxon>Spermatophyta</taxon>
        <taxon>Magnoliopsida</taxon>
        <taxon>eudicotyledons</taxon>
        <taxon>Gunneridae</taxon>
        <taxon>Pentapetalae</taxon>
        <taxon>asterids</taxon>
        <taxon>Ericales</taxon>
        <taxon>Ericaceae</taxon>
        <taxon>Vaccinioideae</taxon>
        <taxon>Vaccinieae</taxon>
        <taxon>Vaccinium</taxon>
    </lineage>
</organism>
<gene>
    <name evidence="1" type="ORF">Vadar_025397</name>
</gene>
<sequence length="269" mass="29732">MIKRRFYRNDHGDGDNISDSSSSSSDSELEAEVAEEETEVEDDVAGVREYHEASSSSSGYESEDSSVNEVDIDSSGLQTNDDDIDAGNFGQPAIKRHSSRKSDAEIVDPLSNTVAEKDSSPCDVGYILKCKSVFKCRLCPRIVCLTEETLMTHLKSKRHARSEKLLSEGRLKLMLNSDGEIEEGEEEGETHAERHARIVAAAQNLTNSTKKNKGRQRQRKRSKKKTGNDSNLDAARKPTKSPAKKPTKSPSPAKKPTKSPAKKRHKSEN</sequence>
<protein>
    <submittedName>
        <fullName evidence="1">Uncharacterized protein</fullName>
    </submittedName>
</protein>
<keyword evidence="2" id="KW-1185">Reference proteome</keyword>
<reference evidence="1 2" key="1">
    <citation type="journal article" date="2021" name="Hortic Res">
        <title>High-quality reference genome and annotation aids understanding of berry development for evergreen blueberry (Vaccinium darrowii).</title>
        <authorList>
            <person name="Yu J."/>
            <person name="Hulse-Kemp A.M."/>
            <person name="Babiker E."/>
            <person name="Staton M."/>
        </authorList>
    </citation>
    <scope>NUCLEOTIDE SEQUENCE [LARGE SCALE GENOMIC DNA]</scope>
    <source>
        <strain evidence="2">cv. NJ 8807/NJ 8810</strain>
        <tissue evidence="1">Young leaf</tissue>
    </source>
</reference>
<evidence type="ECO:0000313" key="1">
    <source>
        <dbReference type="EMBL" id="KAH7852486.1"/>
    </source>
</evidence>
<name>A0ACB7YG06_9ERIC</name>
<comment type="caution">
    <text evidence="1">The sequence shown here is derived from an EMBL/GenBank/DDBJ whole genome shotgun (WGS) entry which is preliminary data.</text>
</comment>
<accession>A0ACB7YG06</accession>